<organism evidence="2 3">
    <name type="scientific">Desulforamulus profundi</name>
    <dbReference type="NCBI Taxonomy" id="1383067"/>
    <lineage>
        <taxon>Bacteria</taxon>
        <taxon>Bacillati</taxon>
        <taxon>Bacillota</taxon>
        <taxon>Clostridia</taxon>
        <taxon>Eubacteriales</taxon>
        <taxon>Peptococcaceae</taxon>
        <taxon>Desulforamulus</taxon>
    </lineage>
</organism>
<keyword evidence="3" id="KW-1185">Reference proteome</keyword>
<comment type="caution">
    <text evidence="2">The sequence shown here is derived from an EMBL/GenBank/DDBJ whole genome shotgun (WGS) entry which is preliminary data.</text>
</comment>
<feature type="chain" id="PRO_5013152258" description="DUF2680 domain-containing protein" evidence="1">
    <location>
        <begin position="26"/>
        <end position="118"/>
    </location>
</feature>
<name>A0A2C6M696_9FIRM</name>
<sequence>MNKRMILVGMLILAIVALAVPAAFAASDADAQAKAWFDQMFAAKKAWVDQAVKDGRLTPEQGQAWKQHFDQMKEFRAKNGYTCPGGGGGMGCYGMGPGGGKGMGGGRWMNNPPAQPQS</sequence>
<evidence type="ECO:0000313" key="2">
    <source>
        <dbReference type="EMBL" id="PHJ37747.1"/>
    </source>
</evidence>
<evidence type="ECO:0000313" key="3">
    <source>
        <dbReference type="Proteomes" id="UP000222564"/>
    </source>
</evidence>
<evidence type="ECO:0008006" key="4">
    <source>
        <dbReference type="Google" id="ProtNLM"/>
    </source>
</evidence>
<proteinExistence type="predicted"/>
<dbReference type="OrthoDB" id="1787530at2"/>
<dbReference type="Proteomes" id="UP000222564">
    <property type="component" value="Unassembled WGS sequence"/>
</dbReference>
<protein>
    <recommendedName>
        <fullName evidence="4">DUF2680 domain-containing protein</fullName>
    </recommendedName>
</protein>
<evidence type="ECO:0000256" key="1">
    <source>
        <dbReference type="SAM" id="SignalP"/>
    </source>
</evidence>
<dbReference type="EMBL" id="AWQQ01000084">
    <property type="protein sequence ID" value="PHJ37747.1"/>
    <property type="molecule type" value="Genomic_DNA"/>
</dbReference>
<reference evidence="2 3" key="1">
    <citation type="submission" date="2013-09" db="EMBL/GenBank/DDBJ databases">
        <title>Biodegradation of hydrocarbons in the deep terrestrial subsurface : characterization of a microbial consortium composed of two Desulfotomaculum species originating from a deep geological formation.</title>
        <authorList>
            <person name="Aullo T."/>
            <person name="Berlendis S."/>
            <person name="Lascourreges J.-F."/>
            <person name="Dessort D."/>
            <person name="Saint-Laurent S."/>
            <person name="Schraauwers B."/>
            <person name="Mas J."/>
            <person name="Magot M."/>
            <person name="Ranchou-Peyruse A."/>
        </authorList>
    </citation>
    <scope>NUCLEOTIDE SEQUENCE [LARGE SCALE GENOMIC DNA]</scope>
    <source>
        <strain evidence="2 3">Bs107</strain>
    </source>
</reference>
<gene>
    <name evidence="2" type="ORF">P378_14190</name>
</gene>
<accession>A0A2C6M696</accession>
<dbReference type="InterPro" id="IPR024485">
    <property type="entry name" value="DUF2680"/>
</dbReference>
<dbReference type="AlphaFoldDB" id="A0A2C6M696"/>
<dbReference type="RefSeq" id="WP_099083498.1">
    <property type="nucleotide sequence ID" value="NZ_AWQQ01000084.1"/>
</dbReference>
<keyword evidence="1" id="KW-0732">Signal</keyword>
<feature type="signal peptide" evidence="1">
    <location>
        <begin position="1"/>
        <end position="25"/>
    </location>
</feature>
<dbReference type="Pfam" id="PF10925">
    <property type="entry name" value="DUF2680"/>
    <property type="match status" value="1"/>
</dbReference>